<dbReference type="SUPFAM" id="SSF81296">
    <property type="entry name" value="E set domains"/>
    <property type="match status" value="1"/>
</dbReference>
<keyword evidence="3" id="KW-1185">Reference proteome</keyword>
<dbReference type="RefSeq" id="WP_259859682.1">
    <property type="nucleotide sequence ID" value="NZ_BAAAST010000044.1"/>
</dbReference>
<gene>
    <name evidence="2" type="ORF">Dfulv_43615</name>
</gene>
<reference evidence="2" key="1">
    <citation type="submission" date="2021-04" db="EMBL/GenBank/DDBJ databases">
        <authorList>
            <person name="Hartkoorn R.C."/>
            <person name="Beaudoing E."/>
            <person name="Hot D."/>
        </authorList>
    </citation>
    <scope>NUCLEOTIDE SEQUENCE</scope>
    <source>
        <strain evidence="2">NRRL B-16292</strain>
    </source>
</reference>
<proteinExistence type="predicted"/>
<feature type="domain" description="IPT/TIG" evidence="1">
    <location>
        <begin position="166"/>
        <end position="252"/>
    </location>
</feature>
<dbReference type="SMART" id="SM00429">
    <property type="entry name" value="IPT"/>
    <property type="match status" value="1"/>
</dbReference>
<dbReference type="InterPro" id="IPR002909">
    <property type="entry name" value="IPT_dom"/>
</dbReference>
<dbReference type="Proteomes" id="UP001059617">
    <property type="component" value="Chromosome"/>
</dbReference>
<evidence type="ECO:0000313" key="2">
    <source>
        <dbReference type="EMBL" id="UWP81904.1"/>
    </source>
</evidence>
<protein>
    <submittedName>
        <fullName evidence="2">IPT/TIG domain-containing protein</fullName>
    </submittedName>
</protein>
<dbReference type="Gene3D" id="2.60.40.10">
    <property type="entry name" value="Immunoglobulins"/>
    <property type="match status" value="1"/>
</dbReference>
<organism evidence="2 3">
    <name type="scientific">Dactylosporangium fulvum</name>
    <dbReference type="NCBI Taxonomy" id="53359"/>
    <lineage>
        <taxon>Bacteria</taxon>
        <taxon>Bacillati</taxon>
        <taxon>Actinomycetota</taxon>
        <taxon>Actinomycetes</taxon>
        <taxon>Micromonosporales</taxon>
        <taxon>Micromonosporaceae</taxon>
        <taxon>Dactylosporangium</taxon>
    </lineage>
</organism>
<dbReference type="Pfam" id="PF01833">
    <property type="entry name" value="TIG"/>
    <property type="match status" value="1"/>
</dbReference>
<evidence type="ECO:0000313" key="3">
    <source>
        <dbReference type="Proteomes" id="UP001059617"/>
    </source>
</evidence>
<sequence>MHVKKLIGGSLGRATAVAGLTAGMLVATATPAFAGLLTLSNITGPLTGGNTVTAFTADGTKPYSSAAVVNVQLQFSAAGTCTPTYQTANATTGIGGTATAPIIAVGVGTAGGAVTLITTSKIAIKMPTFTVAGKYGLCVYSGTTVAATGVTGSPLISNASYSVATPSTATTISPTTGPAQGGTLVTVTGTAFPTTAGSITASVGGVAMTNVTPINSTTFTALTPAHTAGGPFTISVTTAGGTVQSSGTFTFTNGISVLPNTAPNSANITLDVLGVGFSGLNFASTANSAPDSATFDEANAHVYLVKGQYDPTDNSGAKTNGQVIECTDVITVSDSELLCSLKLNNGGTSNAIVPEGTYTVTVVANGSVGATAAQRNQSIISSGATFTVAAYL</sequence>
<accession>A0ABY5VXX2</accession>
<name>A0ABY5VXX2_9ACTN</name>
<dbReference type="EMBL" id="CP073720">
    <property type="protein sequence ID" value="UWP81904.1"/>
    <property type="molecule type" value="Genomic_DNA"/>
</dbReference>
<dbReference type="CDD" id="cd00603">
    <property type="entry name" value="IPT_PCSR"/>
    <property type="match status" value="1"/>
</dbReference>
<dbReference type="InterPro" id="IPR013783">
    <property type="entry name" value="Ig-like_fold"/>
</dbReference>
<reference evidence="2" key="2">
    <citation type="submission" date="2022-09" db="EMBL/GenBank/DDBJ databases">
        <title>Biosynthetic gene clusters of Dactylosporangioum fulvum.</title>
        <authorList>
            <person name="Caradec T."/>
        </authorList>
    </citation>
    <scope>NUCLEOTIDE SEQUENCE</scope>
    <source>
        <strain evidence="2">NRRL B-16292</strain>
    </source>
</reference>
<evidence type="ECO:0000259" key="1">
    <source>
        <dbReference type="SMART" id="SM00429"/>
    </source>
</evidence>
<dbReference type="InterPro" id="IPR014756">
    <property type="entry name" value="Ig_E-set"/>
</dbReference>